<gene>
    <name evidence="2" type="ORF">BZL29_8341</name>
    <name evidence="3" type="ORF">BZL30_5370</name>
</gene>
<organism evidence="3 5">
    <name type="scientific">Mycobacterium kansasii</name>
    <dbReference type="NCBI Taxonomy" id="1768"/>
    <lineage>
        <taxon>Bacteria</taxon>
        <taxon>Bacillati</taxon>
        <taxon>Actinomycetota</taxon>
        <taxon>Actinomycetes</taxon>
        <taxon>Mycobacteriales</taxon>
        <taxon>Mycobacteriaceae</taxon>
        <taxon>Mycobacterium</taxon>
    </lineage>
</organism>
<dbReference type="SMART" id="SM00609">
    <property type="entry name" value="VIT"/>
    <property type="match status" value="1"/>
</dbReference>
<reference evidence="4 5" key="1">
    <citation type="submission" date="2017-02" db="EMBL/GenBank/DDBJ databases">
        <title>Complete genome sequences of Mycobacterium kansasii strains isolated from rhesus macaques.</title>
        <authorList>
            <person name="Panda A."/>
            <person name="Nagaraj S."/>
            <person name="Zhao X."/>
            <person name="Tettelin H."/>
            <person name="Detolla L.J."/>
        </authorList>
    </citation>
    <scope>NUCLEOTIDE SEQUENCE [LARGE SCALE GENOMIC DNA]</scope>
    <source>
        <strain evidence="2 4">11-3469</strain>
        <strain evidence="3 5">11-3813</strain>
    </source>
</reference>
<dbReference type="Pfam" id="PF08487">
    <property type="entry name" value="VIT"/>
    <property type="match status" value="1"/>
</dbReference>
<dbReference type="PANTHER" id="PTHR45737:SF6">
    <property type="entry name" value="VON WILLEBRAND FACTOR A DOMAIN-CONTAINING PROTEIN 5A"/>
    <property type="match status" value="1"/>
</dbReference>
<name>A0A1V3WZW9_MYCKA</name>
<evidence type="ECO:0000313" key="3">
    <source>
        <dbReference type="EMBL" id="OOK72427.1"/>
    </source>
</evidence>
<dbReference type="InterPro" id="IPR013694">
    <property type="entry name" value="VIT"/>
</dbReference>
<dbReference type="Proteomes" id="UP000188532">
    <property type="component" value="Unassembled WGS sequence"/>
</dbReference>
<evidence type="ECO:0000313" key="4">
    <source>
        <dbReference type="Proteomes" id="UP000188532"/>
    </source>
</evidence>
<comment type="caution">
    <text evidence="3">The sequence shown here is derived from an EMBL/GenBank/DDBJ whole genome shotgun (WGS) entry which is preliminary data.</text>
</comment>
<evidence type="ECO:0000313" key="2">
    <source>
        <dbReference type="EMBL" id="OOK64052.1"/>
    </source>
</evidence>
<dbReference type="Proteomes" id="UP000189229">
    <property type="component" value="Unassembled WGS sequence"/>
</dbReference>
<evidence type="ECO:0000259" key="1">
    <source>
        <dbReference type="PROSITE" id="PS51468"/>
    </source>
</evidence>
<accession>A0A1V3WZW9</accession>
<feature type="domain" description="VIT" evidence="1">
    <location>
        <begin position="1"/>
        <end position="106"/>
    </location>
</feature>
<sequence>MDITGLTSQVELTQDFVNAFDVPLEATYVFPLPDRAAVTRMRMSVDGRVVEAKLLEREAARRAYDDTIASDRRAAIVEEERPDVFTMRVGNILPAERVSVALTLVSPLAYEDGEATFRFPLLVAPRYVPGAPWRIARSATATPTTPTSSPTPRALPRRCCCPASRTPFSRPSTSALTLPGSRCRRCGRACPRYRQTTAG</sequence>
<evidence type="ECO:0000313" key="5">
    <source>
        <dbReference type="Proteomes" id="UP000189229"/>
    </source>
</evidence>
<dbReference type="PROSITE" id="PS51468">
    <property type="entry name" value="VIT"/>
    <property type="match status" value="1"/>
</dbReference>
<dbReference type="EMBL" id="MVBN01000014">
    <property type="protein sequence ID" value="OOK64052.1"/>
    <property type="molecule type" value="Genomic_DNA"/>
</dbReference>
<proteinExistence type="predicted"/>
<dbReference type="PANTHER" id="PTHR45737">
    <property type="entry name" value="VON WILLEBRAND FACTOR A DOMAIN-CONTAINING PROTEIN 5A"/>
    <property type="match status" value="1"/>
</dbReference>
<dbReference type="EMBL" id="MVBM01000005">
    <property type="protein sequence ID" value="OOK72427.1"/>
    <property type="molecule type" value="Genomic_DNA"/>
</dbReference>
<protein>
    <submittedName>
        <fullName evidence="3">Vault inter-alpha-trypsin domain protein</fullName>
    </submittedName>
</protein>
<dbReference type="AlphaFoldDB" id="A0A1V3WZW9"/>